<dbReference type="GO" id="GO:0008652">
    <property type="term" value="P:amino acid biosynthetic process"/>
    <property type="evidence" value="ECO:0007669"/>
    <property type="project" value="UniProtKB-UniRule"/>
</dbReference>
<accession>A0A366XV68</accession>
<dbReference type="PROSITE" id="PS51167">
    <property type="entry name" value="CHORISMATE_MUT_1"/>
    <property type="match status" value="1"/>
</dbReference>
<dbReference type="NCBIfam" id="TIGR01796">
    <property type="entry name" value="CM_mono_aroH"/>
    <property type="match status" value="1"/>
</dbReference>
<keyword evidence="2 3" id="KW-0057">Aromatic amino acid biosynthesis</keyword>
<dbReference type="EMBL" id="QOCW01000005">
    <property type="protein sequence ID" value="RBW70280.1"/>
    <property type="molecule type" value="Genomic_DNA"/>
</dbReference>
<feature type="binding site" evidence="2">
    <location>
        <position position="89"/>
    </location>
    <ligand>
        <name>prephenate</name>
        <dbReference type="ChEBI" id="CHEBI:29934"/>
    </ligand>
</feature>
<dbReference type="SUPFAM" id="SSF55298">
    <property type="entry name" value="YjgF-like"/>
    <property type="match status" value="1"/>
</dbReference>
<reference evidence="4 5" key="1">
    <citation type="submission" date="2018-07" db="EMBL/GenBank/DDBJ databases">
        <title>Lottiidibacillus patelloidae gen. nov., sp. nov., isolated from the intestinal tract of a marine limpet and the reclassification of B. taeanensis BH030017T, B. algicola KMM 3737T and B. hwajinpoensis SW-72T as genus Lottiidibacillus.</title>
        <authorList>
            <person name="Liu R."/>
            <person name="Huang Z."/>
        </authorList>
    </citation>
    <scope>NUCLEOTIDE SEQUENCE [LARGE SCALE GENOMIC DNA]</scope>
    <source>
        <strain evidence="4 5">BH030017</strain>
    </source>
</reference>
<gene>
    <name evidence="4" type="primary">aroH</name>
    <name evidence="4" type="ORF">DS031_06825</name>
</gene>
<evidence type="ECO:0000313" key="4">
    <source>
        <dbReference type="EMBL" id="RBW70280.1"/>
    </source>
</evidence>
<comment type="caution">
    <text evidence="4">The sequence shown here is derived from an EMBL/GenBank/DDBJ whole genome shotgun (WGS) entry which is preliminary data.</text>
</comment>
<feature type="binding site" evidence="2">
    <location>
        <position position="107"/>
    </location>
    <ligand>
        <name>prephenate</name>
        <dbReference type="ChEBI" id="CHEBI:29934"/>
    </ligand>
</feature>
<name>A0A366XV68_9BACI</name>
<organism evidence="4 5">
    <name type="scientific">Bacillus taeanensis</name>
    <dbReference type="NCBI Taxonomy" id="273032"/>
    <lineage>
        <taxon>Bacteria</taxon>
        <taxon>Bacillati</taxon>
        <taxon>Bacillota</taxon>
        <taxon>Bacilli</taxon>
        <taxon>Bacillales</taxon>
        <taxon>Bacillaceae</taxon>
        <taxon>Bacillus</taxon>
    </lineage>
</organism>
<dbReference type="GO" id="GO:0004106">
    <property type="term" value="F:chorismate mutase activity"/>
    <property type="evidence" value="ECO:0007669"/>
    <property type="project" value="UniProtKB-UniRule"/>
</dbReference>
<dbReference type="RefSeq" id="WP_113805185.1">
    <property type="nucleotide sequence ID" value="NZ_QOCW01000005.1"/>
</dbReference>
<keyword evidence="3 4" id="KW-0413">Isomerase</keyword>
<feature type="binding site" evidence="2">
    <location>
        <position position="6"/>
    </location>
    <ligand>
        <name>prephenate</name>
        <dbReference type="ChEBI" id="CHEBI:29934"/>
    </ligand>
</feature>
<dbReference type="GO" id="GO:0009073">
    <property type="term" value="P:aromatic amino acid family biosynthetic process"/>
    <property type="evidence" value="ECO:0007669"/>
    <property type="project" value="UniProtKB-UniRule"/>
</dbReference>
<dbReference type="InterPro" id="IPR008243">
    <property type="entry name" value="Chorismate_mutase_AroH"/>
</dbReference>
<dbReference type="Gene3D" id="3.30.1330.40">
    <property type="entry name" value="RutC-like"/>
    <property type="match status" value="1"/>
</dbReference>
<evidence type="ECO:0000313" key="5">
    <source>
        <dbReference type="Proteomes" id="UP000253314"/>
    </source>
</evidence>
<dbReference type="AlphaFoldDB" id="A0A366XV68"/>
<dbReference type="EC" id="5.4.99.5" evidence="1 3"/>
<sequence length="120" mass="13533">MVRGVRGAVTVEQNSKSEIVEATKEVIGEMIERNNIKPEDVAQVIITTTEDLTAVFPAQALRLFQGWSYVPVMCAQEISVSGSMRRCIRIMMTINTDKTQKEIHHVYLGEAKKLRPDIQD</sequence>
<protein>
    <recommendedName>
        <fullName evidence="1 3">chorismate mutase</fullName>
        <ecNumber evidence="1 3">5.4.99.5</ecNumber>
    </recommendedName>
</protein>
<dbReference type="UniPathway" id="UPA00120">
    <property type="reaction ID" value="UER00203"/>
</dbReference>
<dbReference type="Pfam" id="PF07736">
    <property type="entry name" value="CM_1"/>
    <property type="match status" value="1"/>
</dbReference>
<dbReference type="CDD" id="cd02185">
    <property type="entry name" value="AroH"/>
    <property type="match status" value="1"/>
</dbReference>
<comment type="catalytic activity">
    <reaction evidence="3">
        <text>chorismate = prephenate</text>
        <dbReference type="Rhea" id="RHEA:13897"/>
        <dbReference type="ChEBI" id="CHEBI:29748"/>
        <dbReference type="ChEBI" id="CHEBI:29934"/>
        <dbReference type="EC" id="5.4.99.5"/>
    </reaction>
</comment>
<evidence type="ECO:0000256" key="1">
    <source>
        <dbReference type="NCBIfam" id="TIGR01796"/>
    </source>
</evidence>
<keyword evidence="2 3" id="KW-0028">Amino-acid biosynthesis</keyword>
<evidence type="ECO:0000256" key="3">
    <source>
        <dbReference type="PROSITE-ProRule" id="PRU00514"/>
    </source>
</evidence>
<dbReference type="Proteomes" id="UP000253314">
    <property type="component" value="Unassembled WGS sequence"/>
</dbReference>
<dbReference type="GO" id="GO:0046417">
    <property type="term" value="P:chorismate metabolic process"/>
    <property type="evidence" value="ECO:0007669"/>
    <property type="project" value="TreeGrafter"/>
</dbReference>
<proteinExistence type="predicted"/>
<dbReference type="OrthoDB" id="9802232at2"/>
<dbReference type="InterPro" id="IPR035959">
    <property type="entry name" value="RutC-like_sf"/>
</dbReference>
<dbReference type="PANTHER" id="PTHR21164">
    <property type="entry name" value="CHORISMATE MUTASE"/>
    <property type="match status" value="1"/>
</dbReference>
<dbReference type="PIRSF" id="PIRSF005965">
    <property type="entry name" value="Chor_mut_AroH"/>
    <property type="match status" value="1"/>
</dbReference>
<evidence type="ECO:0000256" key="2">
    <source>
        <dbReference type="PIRSR" id="PIRSR005965-1"/>
    </source>
</evidence>
<dbReference type="PANTHER" id="PTHR21164:SF0">
    <property type="entry name" value="CHORISMATE MUTASE AROH"/>
    <property type="match status" value="1"/>
</dbReference>
<keyword evidence="5" id="KW-1185">Reference proteome</keyword>